<dbReference type="SMART" id="SM00209">
    <property type="entry name" value="TSP1"/>
    <property type="match status" value="4"/>
</dbReference>
<dbReference type="PROSITE" id="PS50092">
    <property type="entry name" value="TSP1"/>
    <property type="match status" value="4"/>
</dbReference>
<keyword evidence="5" id="KW-1185">Reference proteome</keyword>
<dbReference type="InterPro" id="IPR000884">
    <property type="entry name" value="TSP1_rpt"/>
</dbReference>
<feature type="transmembrane region" description="Helical" evidence="3">
    <location>
        <begin position="690"/>
        <end position="712"/>
    </location>
</feature>
<dbReference type="Pfam" id="PF00090">
    <property type="entry name" value="TSP_1"/>
    <property type="match status" value="4"/>
</dbReference>
<accession>A0ABM1TFT7</accession>
<feature type="domain" description="Laminin G" evidence="4">
    <location>
        <begin position="426"/>
        <end position="546"/>
    </location>
</feature>
<dbReference type="GeneID" id="111088555"/>
<sequence>MKEKTSKDNNDVLASGDYIQNEVTSNDDKMNHTQWSQWSSCSHTCGGGKRTRIRWCKGNVTFCYGDVMQFQFCNTAVCLVAGNWSNWTNWTTCSVTCGSGRQVRFRKCDNPFPRAGGACPGSSTQFKRCNTEIICPVWAEEWTLWYGWSECSKTCGAGIQQRSRSCHSVEKVCIGAVNETQLCNVLQCPVNGSWTVWSEWSECTYTCGLGTHYRDRSCSDPAPQGTGNLCEGQATEVSHCFETPCFEKQQVAVFEGISFLFYPRAAIPTTVLEIYARVKPKSTSGTIVSRYTPSCNYINCTNTVELVLLRGTAVLKATVEKASLEVKGGTNLQTDMWNTIFAWIVGQKGFIRVNDEPNHQEKEFNHKLPEDINYDHVMYVGINHKNSLGPEAVHSGFKDDYYVLVPCKTGAGGLIITLNIWPVGLNGLVIFHQGVDLGSYMFLTFEEQKLKFCVRTDGDQICVLGSEALEVKKWYRIEVSAVETVLSIRVNHDGHEWKSFPNVQFQCLGHLYLGGADKNTKQKFEILSKVNGKFEGSVSSVEINGQIHWVHELPLMETKNMIGSETASIAAHYNEYHVHKSTQLELKCNYSSLLGSWNKKSVSIQWLNVDTRIDINDPYRHVAQSETQLGTSLIKLTSYEEAISGKKAEPKHLGSLYACLASYEDNAFIIHAFGVSYHNIKFGTDCSTYWWLYALLILLLLAVIIKICLTFWSSRYEVY</sequence>
<evidence type="ECO:0000313" key="6">
    <source>
        <dbReference type="RefSeq" id="XP_022254743.1"/>
    </source>
</evidence>
<keyword evidence="2" id="KW-1015">Disulfide bond</keyword>
<dbReference type="PRINTS" id="PR01705">
    <property type="entry name" value="TSP1REPEAT"/>
</dbReference>
<keyword evidence="1" id="KW-0677">Repeat</keyword>
<dbReference type="Proteomes" id="UP000694941">
    <property type="component" value="Unplaced"/>
</dbReference>
<keyword evidence="3" id="KW-0812">Transmembrane</keyword>
<evidence type="ECO:0000313" key="5">
    <source>
        <dbReference type="Proteomes" id="UP000694941"/>
    </source>
</evidence>
<dbReference type="PANTHER" id="PTHR22906">
    <property type="entry name" value="PROPERDIN"/>
    <property type="match status" value="1"/>
</dbReference>
<evidence type="ECO:0000256" key="2">
    <source>
        <dbReference type="ARBA" id="ARBA00023157"/>
    </source>
</evidence>
<evidence type="ECO:0000256" key="1">
    <source>
        <dbReference type="ARBA" id="ARBA00022737"/>
    </source>
</evidence>
<dbReference type="SUPFAM" id="SSF49899">
    <property type="entry name" value="Concanavalin A-like lectins/glucanases"/>
    <property type="match status" value="2"/>
</dbReference>
<protein>
    <submittedName>
        <fullName evidence="6">Uncharacterized protein LOC111088555 isoform X1</fullName>
    </submittedName>
</protein>
<dbReference type="InterPro" id="IPR013320">
    <property type="entry name" value="ConA-like_dom_sf"/>
</dbReference>
<dbReference type="InterPro" id="IPR001791">
    <property type="entry name" value="Laminin_G"/>
</dbReference>
<keyword evidence="3" id="KW-1133">Transmembrane helix</keyword>
<keyword evidence="3" id="KW-0472">Membrane</keyword>
<evidence type="ECO:0000256" key="3">
    <source>
        <dbReference type="SAM" id="Phobius"/>
    </source>
</evidence>
<dbReference type="SUPFAM" id="SSF82895">
    <property type="entry name" value="TSP-1 type 1 repeat"/>
    <property type="match status" value="4"/>
</dbReference>
<dbReference type="RefSeq" id="XP_022254743.1">
    <property type="nucleotide sequence ID" value="XM_022399035.1"/>
</dbReference>
<dbReference type="PANTHER" id="PTHR22906:SF21">
    <property type="entry name" value="SEMA DOMAIN-CONTAINING PROTEIN"/>
    <property type="match status" value="1"/>
</dbReference>
<name>A0ABM1TFT7_LIMPO</name>
<dbReference type="Gene3D" id="2.20.100.10">
    <property type="entry name" value="Thrombospondin type-1 (TSP1) repeat"/>
    <property type="match status" value="4"/>
</dbReference>
<dbReference type="InterPro" id="IPR052065">
    <property type="entry name" value="Compl_asym_regulator"/>
</dbReference>
<reference evidence="6" key="1">
    <citation type="submission" date="2025-08" db="UniProtKB">
        <authorList>
            <consortium name="RefSeq"/>
        </authorList>
    </citation>
    <scope>IDENTIFICATION</scope>
    <source>
        <tissue evidence="6">Muscle</tissue>
    </source>
</reference>
<dbReference type="Pfam" id="PF02210">
    <property type="entry name" value="Laminin_G_2"/>
    <property type="match status" value="1"/>
</dbReference>
<dbReference type="InterPro" id="IPR036383">
    <property type="entry name" value="TSP1_rpt_sf"/>
</dbReference>
<gene>
    <name evidence="6" type="primary">LOC111088555</name>
</gene>
<organism evidence="5 6">
    <name type="scientific">Limulus polyphemus</name>
    <name type="common">Atlantic horseshoe crab</name>
    <dbReference type="NCBI Taxonomy" id="6850"/>
    <lineage>
        <taxon>Eukaryota</taxon>
        <taxon>Metazoa</taxon>
        <taxon>Ecdysozoa</taxon>
        <taxon>Arthropoda</taxon>
        <taxon>Chelicerata</taxon>
        <taxon>Merostomata</taxon>
        <taxon>Xiphosura</taxon>
        <taxon>Limulidae</taxon>
        <taxon>Limulus</taxon>
    </lineage>
</organism>
<proteinExistence type="predicted"/>
<evidence type="ECO:0000259" key="4">
    <source>
        <dbReference type="Pfam" id="PF02210"/>
    </source>
</evidence>
<dbReference type="Gene3D" id="2.60.120.200">
    <property type="match status" value="2"/>
</dbReference>